<evidence type="ECO:0000256" key="1">
    <source>
        <dbReference type="SAM" id="MobiDB-lite"/>
    </source>
</evidence>
<organism evidence="2 3">
    <name type="scientific">Globodera rostochiensis</name>
    <name type="common">Golden nematode worm</name>
    <name type="synonym">Heterodera rostochiensis</name>
    <dbReference type="NCBI Taxonomy" id="31243"/>
    <lineage>
        <taxon>Eukaryota</taxon>
        <taxon>Metazoa</taxon>
        <taxon>Ecdysozoa</taxon>
        <taxon>Nematoda</taxon>
        <taxon>Chromadorea</taxon>
        <taxon>Rhabditida</taxon>
        <taxon>Tylenchina</taxon>
        <taxon>Tylenchomorpha</taxon>
        <taxon>Tylenchoidea</taxon>
        <taxon>Heteroderidae</taxon>
        <taxon>Heteroderinae</taxon>
        <taxon>Globodera</taxon>
    </lineage>
</organism>
<accession>A0A914HDH0</accession>
<feature type="compositionally biased region" description="Basic and acidic residues" evidence="1">
    <location>
        <begin position="100"/>
        <end position="109"/>
    </location>
</feature>
<sequence length="109" mass="12478">MIHAKKELAWANKTSKSITALFILLNQMSRSHFPGGKGEKDPFFDDCARTRFPPSQRPHNRDLNFYVCMSMRLCLNFPFPPMLGTESGLIMGPHQQPSTREQKQLKAID</sequence>
<name>A0A914HDH0_GLORO</name>
<feature type="region of interest" description="Disordered" evidence="1">
    <location>
        <begin position="86"/>
        <end position="109"/>
    </location>
</feature>
<dbReference type="WBParaSite" id="Gr19_v10_g16016.t1">
    <property type="protein sequence ID" value="Gr19_v10_g16016.t1"/>
    <property type="gene ID" value="Gr19_v10_g16016"/>
</dbReference>
<dbReference type="Proteomes" id="UP000887572">
    <property type="component" value="Unplaced"/>
</dbReference>
<proteinExistence type="predicted"/>
<keyword evidence="2" id="KW-1185">Reference proteome</keyword>
<evidence type="ECO:0000313" key="3">
    <source>
        <dbReference type="WBParaSite" id="Gr19_v10_g16016.t1"/>
    </source>
</evidence>
<protein>
    <submittedName>
        <fullName evidence="3">Uncharacterized protein</fullName>
    </submittedName>
</protein>
<reference evidence="3" key="1">
    <citation type="submission" date="2022-11" db="UniProtKB">
        <authorList>
            <consortium name="WormBaseParasite"/>
        </authorList>
    </citation>
    <scope>IDENTIFICATION</scope>
</reference>
<dbReference type="AlphaFoldDB" id="A0A914HDH0"/>
<evidence type="ECO:0000313" key="2">
    <source>
        <dbReference type="Proteomes" id="UP000887572"/>
    </source>
</evidence>